<evidence type="ECO:0000313" key="4">
    <source>
        <dbReference type="Proteomes" id="UP001190700"/>
    </source>
</evidence>
<feature type="compositionally biased region" description="Polar residues" evidence="2">
    <location>
        <begin position="187"/>
        <end position="203"/>
    </location>
</feature>
<dbReference type="EMBL" id="LGRX02006465">
    <property type="protein sequence ID" value="KAK3276619.1"/>
    <property type="molecule type" value="Genomic_DNA"/>
</dbReference>
<dbReference type="PROSITE" id="PS00018">
    <property type="entry name" value="EF_HAND_1"/>
    <property type="match status" value="1"/>
</dbReference>
<feature type="compositionally biased region" description="Polar residues" evidence="2">
    <location>
        <begin position="93"/>
        <end position="103"/>
    </location>
</feature>
<feature type="region of interest" description="Disordered" evidence="2">
    <location>
        <begin position="568"/>
        <end position="639"/>
    </location>
</feature>
<gene>
    <name evidence="3" type="ORF">CYMTET_15325</name>
</gene>
<dbReference type="InterPro" id="IPR018247">
    <property type="entry name" value="EF_Hand_1_Ca_BS"/>
</dbReference>
<dbReference type="AlphaFoldDB" id="A0AAE0L9F3"/>
<proteinExistence type="predicted"/>
<dbReference type="Proteomes" id="UP001190700">
    <property type="component" value="Unassembled WGS sequence"/>
</dbReference>
<name>A0AAE0L9F3_9CHLO</name>
<feature type="coiled-coil region" evidence="1">
    <location>
        <begin position="285"/>
        <end position="319"/>
    </location>
</feature>
<feature type="compositionally biased region" description="Basic and acidic residues" evidence="2">
    <location>
        <begin position="831"/>
        <end position="849"/>
    </location>
</feature>
<keyword evidence="1" id="KW-0175">Coiled coil</keyword>
<feature type="compositionally biased region" description="Low complexity" evidence="2">
    <location>
        <begin position="802"/>
        <end position="815"/>
    </location>
</feature>
<accession>A0AAE0L9F3</accession>
<protein>
    <recommendedName>
        <fullName evidence="5">EF-hand domain-containing protein</fullName>
    </recommendedName>
</protein>
<feature type="region of interest" description="Disordered" evidence="2">
    <location>
        <begin position="76"/>
        <end position="233"/>
    </location>
</feature>
<feature type="compositionally biased region" description="Basic residues" evidence="2">
    <location>
        <begin position="604"/>
        <end position="613"/>
    </location>
</feature>
<keyword evidence="4" id="KW-1185">Reference proteome</keyword>
<feature type="compositionally biased region" description="Polar residues" evidence="2">
    <location>
        <begin position="568"/>
        <end position="579"/>
    </location>
</feature>
<evidence type="ECO:0000256" key="2">
    <source>
        <dbReference type="SAM" id="MobiDB-lite"/>
    </source>
</evidence>
<feature type="compositionally biased region" description="Acidic residues" evidence="2">
    <location>
        <begin position="756"/>
        <end position="765"/>
    </location>
</feature>
<feature type="region of interest" description="Disordered" evidence="2">
    <location>
        <begin position="756"/>
        <end position="909"/>
    </location>
</feature>
<feature type="compositionally biased region" description="Polar residues" evidence="2">
    <location>
        <begin position="140"/>
        <end position="153"/>
    </location>
</feature>
<feature type="compositionally biased region" description="Basic and acidic residues" evidence="2">
    <location>
        <begin position="779"/>
        <end position="788"/>
    </location>
</feature>
<feature type="compositionally biased region" description="Low complexity" evidence="2">
    <location>
        <begin position="875"/>
        <end position="889"/>
    </location>
</feature>
<comment type="caution">
    <text evidence="3">The sequence shown here is derived from an EMBL/GenBank/DDBJ whole genome shotgun (WGS) entry which is preliminary data.</text>
</comment>
<reference evidence="3 4" key="1">
    <citation type="journal article" date="2015" name="Genome Biol. Evol.">
        <title>Comparative Genomics of a Bacterivorous Green Alga Reveals Evolutionary Causalities and Consequences of Phago-Mixotrophic Mode of Nutrition.</title>
        <authorList>
            <person name="Burns J.A."/>
            <person name="Paasch A."/>
            <person name="Narechania A."/>
            <person name="Kim E."/>
        </authorList>
    </citation>
    <scope>NUCLEOTIDE SEQUENCE [LARGE SCALE GENOMIC DNA]</scope>
    <source>
        <strain evidence="3 4">PLY_AMNH</strain>
    </source>
</reference>
<sequence length="920" mass="101375">MSPLATVAEARESGNFDGWEEAQEEVQLREELLAHVAEAGSSSTHPGAGILPNDEYYEDILWEGEEDPFDERLMVSAEQIRDADHEVQGITGQGPTPASSRATTPADDTLPPRPETAGASTQSSRRRSPDRPAPAFPKRPSSSTAGSRKVSSARTEKSRPASARTAYQRPVREKSPAPRSSEAPAQRAQSARTPSKRPTSAAVTGQRRPMSGLPAGAQRASSDTIPPPDSSETLRKRLLLVSTLTATNSTFSISTNLVPSTPQPMAEVVTSNCTEEILARLKKGYNQLVQATAAKQSRAEDLEEELRMTKTQMEDPENARVLELRAKIASVLEQQDISAVQSKTWEHMLKRSKEEMMFDQAEVAMMRDELHEAERSKTHMRNQAAESRRLHELAGEELLVQQKTMEDLQIHWAGQLEQLRDMASDETLVLDDFEAWQEKLKAIRHGVHGVEVDRWKHAVNKQERRSQDTYRRSLTVRQSAMRLQDAYKMLCQVTGVSDGVEALVNYFESRSAESQELLAKRRSTEAEVAAQVKLCEAAKSELDEYKVGLAPSKVEEPPNEMLADLSDTQAAQASCNDASNEAPAGEPGDVTPRSAVKRSLAAAKAHRHQPRHPKVWDRPKSSQKMRAPLSTRSQDKPQAKAVRKHLNEINSTLAARIQTQMGRNNVRVRSTEDEMALITRDADILDFIKTYRQSLRDVIASEMGENLPDANLHDLSGVCAAFGFQVSAAELHRALIELDKDRDGELDIFEVLCSSDEDEEHDDSGENTQRTSNAVVTRIDVKSREQRIAPRTNTVLAQKSFGPGPSGKSGSPTRSPTKKSAAGDGSQTARLAERSTMHESASRMRENLDKTAGGHSGNRSPSRPMENATARGSKRSALPVRSPRRPASSGRRRRPASAMAKRSTSPTLGIELEPSLHIVC</sequence>
<evidence type="ECO:0000256" key="1">
    <source>
        <dbReference type="SAM" id="Coils"/>
    </source>
</evidence>
<organism evidence="3 4">
    <name type="scientific">Cymbomonas tetramitiformis</name>
    <dbReference type="NCBI Taxonomy" id="36881"/>
    <lineage>
        <taxon>Eukaryota</taxon>
        <taxon>Viridiplantae</taxon>
        <taxon>Chlorophyta</taxon>
        <taxon>Pyramimonadophyceae</taxon>
        <taxon>Pyramimonadales</taxon>
        <taxon>Pyramimonadaceae</taxon>
        <taxon>Cymbomonas</taxon>
    </lineage>
</organism>
<evidence type="ECO:0000313" key="3">
    <source>
        <dbReference type="EMBL" id="KAK3276619.1"/>
    </source>
</evidence>
<evidence type="ECO:0008006" key="5">
    <source>
        <dbReference type="Google" id="ProtNLM"/>
    </source>
</evidence>